<dbReference type="Proteomes" id="UP000550707">
    <property type="component" value="Unassembled WGS sequence"/>
</dbReference>
<name>A0A7J8BBG6_MOLMO</name>
<evidence type="ECO:0000313" key="3">
    <source>
        <dbReference type="Proteomes" id="UP000550707"/>
    </source>
</evidence>
<gene>
    <name evidence="2" type="ORF">HJG59_004838</name>
</gene>
<comment type="caution">
    <text evidence="2">The sequence shown here is derived from an EMBL/GenBank/DDBJ whole genome shotgun (WGS) entry which is preliminary data.</text>
</comment>
<feature type="domain" description="FAM171 N-terminal" evidence="1">
    <location>
        <begin position="2"/>
        <end position="145"/>
    </location>
</feature>
<evidence type="ECO:0000313" key="2">
    <source>
        <dbReference type="EMBL" id="KAF6396002.1"/>
    </source>
</evidence>
<sequence length="148" mass="15914">MVFSSLSLGLLPERSATLMVYEDVVQIVSGFQGARPQPRIHFQRRALRLPENTSYSDLTAFLTAAGSPSEVDSFPYLRGLDGNGTGNGTRYDLSPVTAVSVHLLSSDGTPVLVDGPIYVTVPLATQSSLRHNAYVAAWRFDQKLGGSA</sequence>
<organism evidence="2 3">
    <name type="scientific">Molossus molossus</name>
    <name type="common">Pallas' mastiff bat</name>
    <name type="synonym">Vespertilio molossus</name>
    <dbReference type="NCBI Taxonomy" id="27622"/>
    <lineage>
        <taxon>Eukaryota</taxon>
        <taxon>Metazoa</taxon>
        <taxon>Chordata</taxon>
        <taxon>Craniata</taxon>
        <taxon>Vertebrata</taxon>
        <taxon>Euteleostomi</taxon>
        <taxon>Mammalia</taxon>
        <taxon>Eutheria</taxon>
        <taxon>Laurasiatheria</taxon>
        <taxon>Chiroptera</taxon>
        <taxon>Yangochiroptera</taxon>
        <taxon>Molossidae</taxon>
        <taxon>Molossus</taxon>
    </lineage>
</organism>
<protein>
    <submittedName>
        <fullName evidence="2">Family with sequence similarity 171 member A1</fullName>
    </submittedName>
</protein>
<evidence type="ECO:0000259" key="1">
    <source>
        <dbReference type="Pfam" id="PF10577"/>
    </source>
</evidence>
<dbReference type="PANTHER" id="PTHR31626">
    <property type="entry name" value="SUSHI DOMAIN-CONTAINING PROTEIN"/>
    <property type="match status" value="1"/>
</dbReference>
<dbReference type="EMBL" id="JACASF010000032">
    <property type="protein sequence ID" value="KAF6396002.1"/>
    <property type="molecule type" value="Genomic_DNA"/>
</dbReference>
<accession>A0A7J8BBG6</accession>
<dbReference type="AlphaFoldDB" id="A0A7J8BBG6"/>
<dbReference type="Pfam" id="PF10577">
    <property type="entry name" value="FAM171A1-2-B_N"/>
    <property type="match status" value="1"/>
</dbReference>
<dbReference type="GO" id="GO:0043149">
    <property type="term" value="P:stress fiber assembly"/>
    <property type="evidence" value="ECO:0007669"/>
    <property type="project" value="TreeGrafter"/>
</dbReference>
<dbReference type="GO" id="GO:0008360">
    <property type="term" value="P:regulation of cell shape"/>
    <property type="evidence" value="ECO:0007669"/>
    <property type="project" value="TreeGrafter"/>
</dbReference>
<proteinExistence type="predicted"/>
<dbReference type="InterPro" id="IPR018890">
    <property type="entry name" value="FAM171"/>
</dbReference>
<dbReference type="GO" id="GO:0005886">
    <property type="term" value="C:plasma membrane"/>
    <property type="evidence" value="ECO:0007669"/>
    <property type="project" value="TreeGrafter"/>
</dbReference>
<dbReference type="PANTHER" id="PTHR31626:SF1">
    <property type="entry name" value="PROTEIN FAM171A1"/>
    <property type="match status" value="1"/>
</dbReference>
<dbReference type="InterPro" id="IPR048530">
    <property type="entry name" value="FAM171_N"/>
</dbReference>
<keyword evidence="3" id="KW-1185">Reference proteome</keyword>
<reference evidence="2 3" key="1">
    <citation type="journal article" date="2020" name="Nature">
        <title>Six reference-quality genomes reveal evolution of bat adaptations.</title>
        <authorList>
            <person name="Jebb D."/>
            <person name="Huang Z."/>
            <person name="Pippel M."/>
            <person name="Hughes G.M."/>
            <person name="Lavrichenko K."/>
            <person name="Devanna P."/>
            <person name="Winkler S."/>
            <person name="Jermiin L.S."/>
            <person name="Skirmuntt E.C."/>
            <person name="Katzourakis A."/>
            <person name="Burkitt-Gray L."/>
            <person name="Ray D.A."/>
            <person name="Sullivan K.A.M."/>
            <person name="Roscito J.G."/>
            <person name="Kirilenko B.M."/>
            <person name="Davalos L.M."/>
            <person name="Corthals A.P."/>
            <person name="Power M.L."/>
            <person name="Jones G."/>
            <person name="Ransome R.D."/>
            <person name="Dechmann D.K.N."/>
            <person name="Locatelli A.G."/>
            <person name="Puechmaille S.J."/>
            <person name="Fedrigo O."/>
            <person name="Jarvis E.D."/>
            <person name="Hiller M."/>
            <person name="Vernes S.C."/>
            <person name="Myers E.W."/>
            <person name="Teeling E.C."/>
        </authorList>
    </citation>
    <scope>NUCLEOTIDE SEQUENCE [LARGE SCALE GENOMIC DNA]</scope>
    <source>
        <strain evidence="2">MMolMol1</strain>
        <tissue evidence="2">Muscle</tissue>
    </source>
</reference>